<dbReference type="Proteomes" id="UP000814140">
    <property type="component" value="Unassembled WGS sequence"/>
</dbReference>
<gene>
    <name evidence="1" type="ORF">BV25DRAFT_1824740</name>
</gene>
<reference evidence="1" key="1">
    <citation type="submission" date="2021-03" db="EMBL/GenBank/DDBJ databases">
        <authorList>
            <consortium name="DOE Joint Genome Institute"/>
            <person name="Ahrendt S."/>
            <person name="Looney B.P."/>
            <person name="Miyauchi S."/>
            <person name="Morin E."/>
            <person name="Drula E."/>
            <person name="Courty P.E."/>
            <person name="Chicoki N."/>
            <person name="Fauchery L."/>
            <person name="Kohler A."/>
            <person name="Kuo A."/>
            <person name="Labutti K."/>
            <person name="Pangilinan J."/>
            <person name="Lipzen A."/>
            <person name="Riley R."/>
            <person name="Andreopoulos W."/>
            <person name="He G."/>
            <person name="Johnson J."/>
            <person name="Barry K.W."/>
            <person name="Grigoriev I.V."/>
            <person name="Nagy L."/>
            <person name="Hibbett D."/>
            <person name="Henrissat B."/>
            <person name="Matheny P.B."/>
            <person name="Labbe J."/>
            <person name="Martin F."/>
        </authorList>
    </citation>
    <scope>NUCLEOTIDE SEQUENCE</scope>
    <source>
        <strain evidence="1">HHB10654</strain>
    </source>
</reference>
<name>A0ACB8T348_9AGAM</name>
<dbReference type="EMBL" id="MU277204">
    <property type="protein sequence ID" value="KAI0063169.1"/>
    <property type="molecule type" value="Genomic_DNA"/>
</dbReference>
<comment type="caution">
    <text evidence="1">The sequence shown here is derived from an EMBL/GenBank/DDBJ whole genome shotgun (WGS) entry which is preliminary data.</text>
</comment>
<protein>
    <submittedName>
        <fullName evidence="1">Uncharacterized protein</fullName>
    </submittedName>
</protein>
<evidence type="ECO:0000313" key="1">
    <source>
        <dbReference type="EMBL" id="KAI0063169.1"/>
    </source>
</evidence>
<reference evidence="1" key="2">
    <citation type="journal article" date="2022" name="New Phytol.">
        <title>Evolutionary transition to the ectomycorrhizal habit in the genomes of a hyperdiverse lineage of mushroom-forming fungi.</title>
        <authorList>
            <person name="Looney B."/>
            <person name="Miyauchi S."/>
            <person name="Morin E."/>
            <person name="Drula E."/>
            <person name="Courty P.E."/>
            <person name="Kohler A."/>
            <person name="Kuo A."/>
            <person name="LaButti K."/>
            <person name="Pangilinan J."/>
            <person name="Lipzen A."/>
            <person name="Riley R."/>
            <person name="Andreopoulos W."/>
            <person name="He G."/>
            <person name="Johnson J."/>
            <person name="Nolan M."/>
            <person name="Tritt A."/>
            <person name="Barry K.W."/>
            <person name="Grigoriev I.V."/>
            <person name="Nagy L.G."/>
            <person name="Hibbett D."/>
            <person name="Henrissat B."/>
            <person name="Matheny P.B."/>
            <person name="Labbe J."/>
            <person name="Martin F.M."/>
        </authorList>
    </citation>
    <scope>NUCLEOTIDE SEQUENCE</scope>
    <source>
        <strain evidence="1">HHB10654</strain>
    </source>
</reference>
<keyword evidence="2" id="KW-1185">Reference proteome</keyword>
<organism evidence="1 2">
    <name type="scientific">Artomyces pyxidatus</name>
    <dbReference type="NCBI Taxonomy" id="48021"/>
    <lineage>
        <taxon>Eukaryota</taxon>
        <taxon>Fungi</taxon>
        <taxon>Dikarya</taxon>
        <taxon>Basidiomycota</taxon>
        <taxon>Agaricomycotina</taxon>
        <taxon>Agaricomycetes</taxon>
        <taxon>Russulales</taxon>
        <taxon>Auriscalpiaceae</taxon>
        <taxon>Artomyces</taxon>
    </lineage>
</organism>
<accession>A0ACB8T348</accession>
<sequence length="197" mass="21457">MLQVVPKQTKHSYVFLPFALGETTITRKLSPTIATDGSISTAKAPVGGGQPGYMLGYYHQYVPGANGGYRVVLAQPTYYPPYTGFPTLQHACHPYFVIYTAVQHLEQRHRLTDAQLQVYSNLRAIVALWDDLKEFPVDVNYGQPGWAPGKGIQVPSGSIISVKRAGPADASGGDSSSKCTRRRIDGKCELDDQEGLA</sequence>
<proteinExistence type="predicted"/>
<evidence type="ECO:0000313" key="2">
    <source>
        <dbReference type="Proteomes" id="UP000814140"/>
    </source>
</evidence>